<dbReference type="EMBL" id="QZBJ01000180">
    <property type="protein sequence ID" value="THY67121.1"/>
    <property type="molecule type" value="Genomic_DNA"/>
</dbReference>
<evidence type="ECO:0000313" key="2">
    <source>
        <dbReference type="EMBL" id="THY67121.1"/>
    </source>
</evidence>
<feature type="compositionally biased region" description="Basic and acidic residues" evidence="1">
    <location>
        <begin position="116"/>
        <end position="137"/>
    </location>
</feature>
<name>A0AB38LH29_AURPU</name>
<accession>A0AB38LH29</accession>
<dbReference type="InterPro" id="IPR041078">
    <property type="entry name" value="Plavaka"/>
</dbReference>
<reference evidence="2 3" key="1">
    <citation type="submission" date="2018-10" db="EMBL/GenBank/DDBJ databases">
        <title>Fifty Aureobasidium pullulans genomes reveal a recombining polyextremotolerant generalist.</title>
        <authorList>
            <person name="Gostincar C."/>
            <person name="Turk M."/>
            <person name="Zajc J."/>
            <person name="Gunde-Cimerman N."/>
        </authorList>
    </citation>
    <scope>NUCLEOTIDE SEQUENCE [LARGE SCALE GENOMIC DNA]</scope>
    <source>
        <strain evidence="2 3">EXF-4256</strain>
    </source>
</reference>
<dbReference type="Proteomes" id="UP000305064">
    <property type="component" value="Unassembled WGS sequence"/>
</dbReference>
<feature type="compositionally biased region" description="Basic and acidic residues" evidence="1">
    <location>
        <begin position="18"/>
        <end position="28"/>
    </location>
</feature>
<feature type="compositionally biased region" description="Polar residues" evidence="1">
    <location>
        <begin position="1"/>
        <end position="14"/>
    </location>
</feature>
<organism evidence="2 3">
    <name type="scientific">Aureobasidium pullulans</name>
    <name type="common">Black yeast</name>
    <name type="synonym">Pullularia pullulans</name>
    <dbReference type="NCBI Taxonomy" id="5580"/>
    <lineage>
        <taxon>Eukaryota</taxon>
        <taxon>Fungi</taxon>
        <taxon>Dikarya</taxon>
        <taxon>Ascomycota</taxon>
        <taxon>Pezizomycotina</taxon>
        <taxon>Dothideomycetes</taxon>
        <taxon>Dothideomycetidae</taxon>
        <taxon>Dothideales</taxon>
        <taxon>Saccotheciaceae</taxon>
        <taxon>Aureobasidium</taxon>
    </lineage>
</organism>
<feature type="compositionally biased region" description="Basic and acidic residues" evidence="1">
    <location>
        <begin position="61"/>
        <end position="70"/>
    </location>
</feature>
<proteinExistence type="predicted"/>
<feature type="compositionally biased region" description="Acidic residues" evidence="1">
    <location>
        <begin position="240"/>
        <end position="251"/>
    </location>
</feature>
<dbReference type="Pfam" id="PF18759">
    <property type="entry name" value="Plavaka"/>
    <property type="match status" value="1"/>
</dbReference>
<protein>
    <submittedName>
        <fullName evidence="2">Uncharacterized protein</fullName>
    </submittedName>
</protein>
<evidence type="ECO:0000256" key="1">
    <source>
        <dbReference type="SAM" id="MobiDB-lite"/>
    </source>
</evidence>
<feature type="compositionally biased region" description="Low complexity" evidence="1">
    <location>
        <begin position="32"/>
        <end position="46"/>
    </location>
</feature>
<feature type="compositionally biased region" description="Basic and acidic residues" evidence="1">
    <location>
        <begin position="252"/>
        <end position="274"/>
    </location>
</feature>
<gene>
    <name evidence="2" type="ORF">D6C94_10726</name>
</gene>
<evidence type="ECO:0000313" key="3">
    <source>
        <dbReference type="Proteomes" id="UP000305064"/>
    </source>
</evidence>
<sequence length="684" mass="77592">MARSGLNYTNTRSTGRAPRTESNDRDDGPLQTPDTTETTNATPDTDFIGPGPPPPLAIDDEPNHTEAPDDHYEEGDFGDDSDHPSDYEEDNPIGAHAHWSTLTDRVVLQPADDSDNGDHARGIDDTNAQDIEKDPTDARPLSTRSVGIRSAKGRLSSSASTESRIAFETVEQGLKAGRLIARWTTADQLREKMENIPTFADIGQWQSENVTMDDETSPSGTREYVLRYRDPSLSWRGREEEEDDQEGDDTDCEKAGSDRDNEESEAQKNSDKEKPKLRRYTDMASGDWWWNKQVELSSRDDGVGGTIVPIIIASDKTQLTLQSGDLAAHAVYMTVGNLNANARHSNKRPGSILLALLPILHHRDHIQRARAFHMCLDKIFREIGSLYLRGTEVECADGYVRRCFPTLAAITTDYEEQVLLTGVLSNKECPVCKIHPNLREDLEVKAEWRTMSYTWERIQRQRDADQRRAGGDKNAGLDDELLNPDERINDVNCFAFYQPHFEINHGMTVDILHQLLKGVMVHMLSWIQSYVMEHAKNETGTRMYDVTATADAGLRRKKAKGAKVSKPVVEIVMDRKFASMPGYPKLRVFKRLSSITQWTGAEYKSILRQILPVFVPILEEIGTKEASDAIKFIRATVDFIMLAMYRSHDDETLRYFDLALFRMNEYKEVFRRYRNLKSSFTINY</sequence>
<dbReference type="AlphaFoldDB" id="A0AB38LH29"/>
<feature type="region of interest" description="Disordered" evidence="1">
    <location>
        <begin position="1"/>
        <end position="161"/>
    </location>
</feature>
<comment type="caution">
    <text evidence="2">The sequence shown here is derived from an EMBL/GenBank/DDBJ whole genome shotgun (WGS) entry which is preliminary data.</text>
</comment>
<feature type="region of interest" description="Disordered" evidence="1">
    <location>
        <begin position="235"/>
        <end position="278"/>
    </location>
</feature>